<evidence type="ECO:0000256" key="2">
    <source>
        <dbReference type="ARBA" id="ARBA00022737"/>
    </source>
</evidence>
<dbReference type="InterPro" id="IPR015943">
    <property type="entry name" value="WD40/YVTN_repeat-like_dom_sf"/>
</dbReference>
<evidence type="ECO:0000313" key="6">
    <source>
        <dbReference type="Proteomes" id="UP000187406"/>
    </source>
</evidence>
<keyword evidence="1 3" id="KW-0853">WD repeat</keyword>
<keyword evidence="2" id="KW-0677">Repeat</keyword>
<dbReference type="InParanoid" id="A0A1Q3C4L7"/>
<dbReference type="InterPro" id="IPR036322">
    <property type="entry name" value="WD40_repeat_dom_sf"/>
</dbReference>
<dbReference type="EMBL" id="BDDD01001303">
    <property type="protein sequence ID" value="GAV75061.1"/>
    <property type="molecule type" value="Genomic_DNA"/>
</dbReference>
<evidence type="ECO:0000256" key="3">
    <source>
        <dbReference type="PROSITE-ProRule" id="PRU00221"/>
    </source>
</evidence>
<dbReference type="SUPFAM" id="SSF50978">
    <property type="entry name" value="WD40 repeat-like"/>
    <property type="match status" value="1"/>
</dbReference>
<dbReference type="FunCoup" id="A0A1Q3C4L7">
    <property type="interactions" value="1199"/>
</dbReference>
<accession>A0A1Q3C4L7</accession>
<dbReference type="PANTHER" id="PTHR44472">
    <property type="entry name" value="DDB1- AND CUL4-ASSOCIATED FACTOR 4-RELATED"/>
    <property type="match status" value="1"/>
</dbReference>
<feature type="non-terminal residue" evidence="5">
    <location>
        <position position="1"/>
    </location>
</feature>
<evidence type="ECO:0000256" key="1">
    <source>
        <dbReference type="ARBA" id="ARBA00022574"/>
    </source>
</evidence>
<dbReference type="OrthoDB" id="128867at2759"/>
<dbReference type="AlphaFoldDB" id="A0A1Q3C4L7"/>
<name>A0A1Q3C4L7_CEPFO</name>
<feature type="region of interest" description="Disordered" evidence="4">
    <location>
        <begin position="63"/>
        <end position="84"/>
    </location>
</feature>
<dbReference type="InterPro" id="IPR052254">
    <property type="entry name" value="CUL4-DDB1_E3_ligase_receptor"/>
</dbReference>
<evidence type="ECO:0000313" key="5">
    <source>
        <dbReference type="EMBL" id="GAV75061.1"/>
    </source>
</evidence>
<keyword evidence="6" id="KW-1185">Reference proteome</keyword>
<feature type="compositionally biased region" description="Polar residues" evidence="4">
    <location>
        <begin position="75"/>
        <end position="84"/>
    </location>
</feature>
<reference evidence="6" key="1">
    <citation type="submission" date="2016-04" db="EMBL/GenBank/DDBJ databases">
        <title>Cephalotus genome sequencing.</title>
        <authorList>
            <person name="Fukushima K."/>
            <person name="Hasebe M."/>
            <person name="Fang X."/>
        </authorList>
    </citation>
    <scope>NUCLEOTIDE SEQUENCE [LARGE SCALE GENOMIC DNA]</scope>
    <source>
        <strain evidence="6">cv. St1</strain>
    </source>
</reference>
<dbReference type="SMART" id="SM00320">
    <property type="entry name" value="WD40"/>
    <property type="match status" value="2"/>
</dbReference>
<proteinExistence type="predicted"/>
<organism evidence="5 6">
    <name type="scientific">Cephalotus follicularis</name>
    <name type="common">Albany pitcher plant</name>
    <dbReference type="NCBI Taxonomy" id="3775"/>
    <lineage>
        <taxon>Eukaryota</taxon>
        <taxon>Viridiplantae</taxon>
        <taxon>Streptophyta</taxon>
        <taxon>Embryophyta</taxon>
        <taxon>Tracheophyta</taxon>
        <taxon>Spermatophyta</taxon>
        <taxon>Magnoliopsida</taxon>
        <taxon>eudicotyledons</taxon>
        <taxon>Gunneridae</taxon>
        <taxon>Pentapetalae</taxon>
        <taxon>rosids</taxon>
        <taxon>fabids</taxon>
        <taxon>Oxalidales</taxon>
        <taxon>Cephalotaceae</taxon>
        <taxon>Cephalotus</taxon>
    </lineage>
</organism>
<gene>
    <name evidence="5" type="ORF">CFOL_v3_18540</name>
</gene>
<dbReference type="Pfam" id="PF00400">
    <property type="entry name" value="WD40"/>
    <property type="match status" value="1"/>
</dbReference>
<dbReference type="PANTHER" id="PTHR44472:SF1">
    <property type="entry name" value="DDB1 AND CUL4 ASSOCIATED FACTOR 4"/>
    <property type="match status" value="1"/>
</dbReference>
<dbReference type="InterPro" id="IPR001680">
    <property type="entry name" value="WD40_rpt"/>
</dbReference>
<evidence type="ECO:0000256" key="4">
    <source>
        <dbReference type="SAM" id="MobiDB-lite"/>
    </source>
</evidence>
<sequence length="540" mass="60617">KRIQSLFIEGPFNRPYPKGTQKKITLFLLLHQGTANMPKELPGFYYDAEKNRYFPLKGPIPGSSYSSAKKPPTQPTQATNPCKSTQVTTSKLLEARELNGNVAAFSKGKCNIKEEFQKRQASHPVVWKYQSTEMMADGALEQIHIDLQTPEGQTGTDILLTGSSNGSLRFAEVGKIGQHFDSGVISIPHRLWPLINNKEKNTKAPKPIWRPPRALFQMDSNITCVKLSRKRSSCTMVDDSYIQQALITTLGSETSGGSVYILNLVEPLDIALGWQRLHEVGSYNCTIWTADCKPNSNQALIGTNLGAALINLETGVPSWVFRSKSDVLAQQLDQSGNIVLCGLRNGAIVTVDVREKREGFTARLIKHRIPNSPLGRTGQNPSKWFELKGNLDPSHTIYMPSSVSCLRSLKLYDQYFLASSLDGSVKLYDHRLSKRGAVQSYEGHVNSHTHIQLGVDPSERFVMSGGEDYYLRLWSIKSGELLLANKFFDSVPSTVCWRRAERFVGMQDERQSHEECLLEENHLWKAWLGSREGLFQMHWS</sequence>
<dbReference type="STRING" id="3775.A0A1Q3C4L7"/>
<feature type="repeat" description="WD" evidence="3">
    <location>
        <begin position="441"/>
        <end position="484"/>
    </location>
</feature>
<protein>
    <submittedName>
        <fullName evidence="5">Uncharacterized protein</fullName>
    </submittedName>
</protein>
<dbReference type="Proteomes" id="UP000187406">
    <property type="component" value="Unassembled WGS sequence"/>
</dbReference>
<comment type="caution">
    <text evidence="5">The sequence shown here is derived from an EMBL/GenBank/DDBJ whole genome shotgun (WGS) entry which is preliminary data.</text>
</comment>
<dbReference type="PROSITE" id="PS50082">
    <property type="entry name" value="WD_REPEATS_2"/>
    <property type="match status" value="1"/>
</dbReference>
<dbReference type="Gene3D" id="2.130.10.10">
    <property type="entry name" value="YVTN repeat-like/Quinoprotein amine dehydrogenase"/>
    <property type="match status" value="1"/>
</dbReference>